<evidence type="ECO:0000313" key="5">
    <source>
        <dbReference type="Proteomes" id="UP000019591"/>
    </source>
</evidence>
<dbReference type="Gene3D" id="1.10.287.110">
    <property type="entry name" value="DnaJ domain"/>
    <property type="match status" value="1"/>
</dbReference>
<dbReference type="PANTHER" id="PTHR44145">
    <property type="entry name" value="DNAJ HOMOLOG SUBFAMILY A MEMBER 3, MITOCHONDRIAL"/>
    <property type="match status" value="1"/>
</dbReference>
<gene>
    <name evidence="4" type="ORF">EAL2_c13920</name>
</gene>
<dbReference type="HOGENOM" id="CLU_017633_0_0_9"/>
<keyword evidence="1" id="KW-0235">DNA replication</keyword>
<dbReference type="EMBL" id="CP007452">
    <property type="protein sequence ID" value="AHM56687.1"/>
    <property type="molecule type" value="Genomic_DNA"/>
</dbReference>
<dbReference type="PATRIC" id="fig|1286171.3.peg.1341"/>
<dbReference type="InterPro" id="IPR018253">
    <property type="entry name" value="DnaJ_domain_CS"/>
</dbReference>
<dbReference type="eggNOG" id="COG0484">
    <property type="taxonomic scope" value="Bacteria"/>
</dbReference>
<dbReference type="Proteomes" id="UP000019591">
    <property type="component" value="Chromosome"/>
</dbReference>
<sequence>MKYKDYYAILGVDKSAGAQEIKKTYRKLAKLYHPDKNPGNKEAEEKFKEINEAYEVLGDEAKRKQYDSISKGYDFRGETEFDPSSFGFGGWERTYTRTTAEQSDFSDFFDMFFGDSGFFRSHRGDMGTDRSHLRSEQKKSRRQVELTAHISIAEAYSGVQKNIKIKDAAGERTISFNIPAGITSGKKIKISKKAGSEAINEDMDIYVTVDIADEADLRLNGIDLIKDVKLYPWQAAFGASITLSILGRKIKVNVPSDSQTDERLRLKKLGYKDMKGNEGDLYINLKIVNPKILTQEQRSLYESLMKTTMTKPESR</sequence>
<dbReference type="InterPro" id="IPR036869">
    <property type="entry name" value="J_dom_sf"/>
</dbReference>
<dbReference type="AlphaFoldDB" id="W8TKI4"/>
<dbReference type="PROSITE" id="PS50076">
    <property type="entry name" value="DNAJ_2"/>
    <property type="match status" value="1"/>
</dbReference>
<keyword evidence="5" id="KW-1185">Reference proteome</keyword>
<dbReference type="GO" id="GO:0051082">
    <property type="term" value="F:unfolded protein binding"/>
    <property type="evidence" value="ECO:0007669"/>
    <property type="project" value="InterPro"/>
</dbReference>
<dbReference type="SUPFAM" id="SSF49493">
    <property type="entry name" value="HSP40/DnaJ peptide-binding domain"/>
    <property type="match status" value="2"/>
</dbReference>
<dbReference type="CDD" id="cd06257">
    <property type="entry name" value="DnaJ"/>
    <property type="match status" value="1"/>
</dbReference>
<dbReference type="SMART" id="SM00271">
    <property type="entry name" value="DnaJ"/>
    <property type="match status" value="1"/>
</dbReference>
<dbReference type="Gene3D" id="2.60.260.20">
    <property type="entry name" value="Urease metallochaperone UreE, N-terminal domain"/>
    <property type="match status" value="2"/>
</dbReference>
<accession>W8TKI4</accession>
<dbReference type="InterPro" id="IPR051938">
    <property type="entry name" value="Apopto_cytoskel_mod"/>
</dbReference>
<dbReference type="InterPro" id="IPR001623">
    <property type="entry name" value="DnaJ_domain"/>
</dbReference>
<dbReference type="RefSeq" id="WP_025435671.1">
    <property type="nucleotide sequence ID" value="NZ_CP007452.1"/>
</dbReference>
<dbReference type="STRING" id="1286171.EAL2_c13920"/>
<protein>
    <submittedName>
        <fullName evidence="4">DnAJ-like protein</fullName>
    </submittedName>
</protein>
<dbReference type="OrthoDB" id="9779889at2"/>
<feature type="domain" description="J" evidence="3">
    <location>
        <begin position="5"/>
        <end position="70"/>
    </location>
</feature>
<dbReference type="GO" id="GO:0006260">
    <property type="term" value="P:DNA replication"/>
    <property type="evidence" value="ECO:0007669"/>
    <property type="project" value="UniProtKB-KW"/>
</dbReference>
<evidence type="ECO:0000313" key="4">
    <source>
        <dbReference type="EMBL" id="AHM56687.1"/>
    </source>
</evidence>
<keyword evidence="2" id="KW-0143">Chaperone</keyword>
<organism evidence="4 5">
    <name type="scientific">Peptoclostridium acidaminophilum DSM 3953</name>
    <dbReference type="NCBI Taxonomy" id="1286171"/>
    <lineage>
        <taxon>Bacteria</taxon>
        <taxon>Bacillati</taxon>
        <taxon>Bacillota</taxon>
        <taxon>Clostridia</taxon>
        <taxon>Peptostreptococcales</taxon>
        <taxon>Peptoclostridiaceae</taxon>
        <taxon>Peptoclostridium</taxon>
    </lineage>
</organism>
<reference evidence="4 5" key="1">
    <citation type="journal article" date="2014" name="Genome Announc.">
        <title>Complete Genome Sequence of Amino Acid-Utilizing Eubacterium acidaminophilum al-2 (DSM 3953).</title>
        <authorList>
            <person name="Poehlein A."/>
            <person name="Andreesen J.R."/>
            <person name="Daniel R."/>
        </authorList>
    </citation>
    <scope>NUCLEOTIDE SEQUENCE [LARGE SCALE GENOMIC DNA]</scope>
    <source>
        <strain evidence="4 5">DSM 3953</strain>
    </source>
</reference>
<dbReference type="GO" id="GO:0006457">
    <property type="term" value="P:protein folding"/>
    <property type="evidence" value="ECO:0007669"/>
    <property type="project" value="InterPro"/>
</dbReference>
<evidence type="ECO:0000256" key="2">
    <source>
        <dbReference type="ARBA" id="ARBA00023186"/>
    </source>
</evidence>
<dbReference type="Pfam" id="PF01556">
    <property type="entry name" value="DnaJ_C"/>
    <property type="match status" value="1"/>
</dbReference>
<evidence type="ECO:0000259" key="3">
    <source>
        <dbReference type="PROSITE" id="PS50076"/>
    </source>
</evidence>
<name>W8TKI4_PEPAC</name>
<dbReference type="InterPro" id="IPR002939">
    <property type="entry name" value="DnaJ_C"/>
</dbReference>
<dbReference type="Pfam" id="PF00226">
    <property type="entry name" value="DnaJ"/>
    <property type="match status" value="1"/>
</dbReference>
<dbReference type="PRINTS" id="PR00625">
    <property type="entry name" value="JDOMAIN"/>
</dbReference>
<dbReference type="PROSITE" id="PS00636">
    <property type="entry name" value="DNAJ_1"/>
    <property type="match status" value="1"/>
</dbReference>
<dbReference type="InterPro" id="IPR008971">
    <property type="entry name" value="HSP40/DnaJ_pept-bd"/>
</dbReference>
<proteinExistence type="predicted"/>
<dbReference type="KEGG" id="eac:EAL2_c13920"/>
<dbReference type="SUPFAM" id="SSF46565">
    <property type="entry name" value="Chaperone J-domain"/>
    <property type="match status" value="1"/>
</dbReference>
<evidence type="ECO:0000256" key="1">
    <source>
        <dbReference type="ARBA" id="ARBA00022705"/>
    </source>
</evidence>
<dbReference type="PANTHER" id="PTHR44145:SF3">
    <property type="entry name" value="DNAJ HOMOLOG SUBFAMILY A MEMBER 3, MITOCHONDRIAL"/>
    <property type="match status" value="1"/>
</dbReference>